<proteinExistence type="predicted"/>
<accession>A0AAN8F1E7</accession>
<protein>
    <submittedName>
        <fullName evidence="1">Uncharacterized protein</fullName>
    </submittedName>
</protein>
<dbReference type="AlphaFoldDB" id="A0AAN8F1E7"/>
<gene>
    <name evidence="1" type="ORF">GCK32_022481</name>
</gene>
<organism evidence="1 2">
    <name type="scientific">Trichostrongylus colubriformis</name>
    <name type="common">Black scour worm</name>
    <dbReference type="NCBI Taxonomy" id="6319"/>
    <lineage>
        <taxon>Eukaryota</taxon>
        <taxon>Metazoa</taxon>
        <taxon>Ecdysozoa</taxon>
        <taxon>Nematoda</taxon>
        <taxon>Chromadorea</taxon>
        <taxon>Rhabditida</taxon>
        <taxon>Rhabditina</taxon>
        <taxon>Rhabditomorpha</taxon>
        <taxon>Strongyloidea</taxon>
        <taxon>Trichostrongylidae</taxon>
        <taxon>Trichostrongylus</taxon>
    </lineage>
</organism>
<sequence>MRVFLTFSLMSGPTASYCVLSNDFYLFSI</sequence>
<evidence type="ECO:0000313" key="1">
    <source>
        <dbReference type="EMBL" id="KAK5968870.1"/>
    </source>
</evidence>
<reference evidence="1 2" key="1">
    <citation type="submission" date="2019-10" db="EMBL/GenBank/DDBJ databases">
        <title>Assembly and Annotation for the nematode Trichostrongylus colubriformis.</title>
        <authorList>
            <person name="Martin J."/>
        </authorList>
    </citation>
    <scope>NUCLEOTIDE SEQUENCE [LARGE SCALE GENOMIC DNA]</scope>
    <source>
        <strain evidence="1">G859</strain>
        <tissue evidence="1">Whole worm</tissue>
    </source>
</reference>
<dbReference type="EMBL" id="WIXE01020894">
    <property type="protein sequence ID" value="KAK5968870.1"/>
    <property type="molecule type" value="Genomic_DNA"/>
</dbReference>
<keyword evidence="2" id="KW-1185">Reference proteome</keyword>
<comment type="caution">
    <text evidence="1">The sequence shown here is derived from an EMBL/GenBank/DDBJ whole genome shotgun (WGS) entry which is preliminary data.</text>
</comment>
<name>A0AAN8F1E7_TRICO</name>
<dbReference type="Proteomes" id="UP001331761">
    <property type="component" value="Unassembled WGS sequence"/>
</dbReference>
<evidence type="ECO:0000313" key="2">
    <source>
        <dbReference type="Proteomes" id="UP001331761"/>
    </source>
</evidence>